<accession>A0A0L0M4C0</accession>
<keyword evidence="4" id="KW-1185">Reference proteome</keyword>
<proteinExistence type="predicted"/>
<evidence type="ECO:0000313" key="3">
    <source>
        <dbReference type="EMBL" id="KND57105.1"/>
    </source>
</evidence>
<dbReference type="RefSeq" id="WP_232316862.1">
    <property type="nucleotide sequence ID" value="NZ_LFJJ01000278.1"/>
</dbReference>
<evidence type="ECO:0000259" key="2">
    <source>
        <dbReference type="Pfam" id="PF02563"/>
    </source>
</evidence>
<dbReference type="PATRIC" id="fig|242163.4.peg.3897"/>
<dbReference type="Gene3D" id="3.30.1950.10">
    <property type="entry name" value="wza like domain"/>
    <property type="match status" value="1"/>
</dbReference>
<gene>
    <name evidence="3" type="ORF">BVER_04783c</name>
</gene>
<dbReference type="EMBL" id="LFJJ01000278">
    <property type="protein sequence ID" value="KND57105.1"/>
    <property type="molecule type" value="Genomic_DNA"/>
</dbReference>
<keyword evidence="1" id="KW-0732">Signal</keyword>
<comment type="caution">
    <text evidence="3">The sequence shown here is derived from an EMBL/GenBank/DDBJ whole genome shotgun (WGS) entry which is preliminary data.</text>
</comment>
<sequence length="312" mass="33119">MPVTPQIASANRQSEQASFSAAFLNAAPIDFDRFAQGDGVNVIVWERDGLGVFPAGENGASDLGELQVDRAGDIHLPYIGNVRAQGLSEAQLRTAILSRMSRLVGAADVVVRATARKGQTVTVQGDLQKPGVYPLGRDMVRLSDLLGQAAPNQANPEQLAISMRRGGATATVRLADIYQNPANDIALRPGDSIVAHNVVEQLTVLGAAGVQGHVKLTKRGYSVFDALGDSRGLNDSLANPRAVYLLRNASDDTRPTVYQFDFTRPEQMALAGNFVVHDKDAILISDAPYAQVQKTLSVFSSTLGSARAAGAL</sequence>
<name>A0A0L0M4C0_9BURK</name>
<dbReference type="Gene3D" id="3.10.560.10">
    <property type="entry name" value="Outer membrane lipoprotein wza domain like"/>
    <property type="match status" value="2"/>
</dbReference>
<dbReference type="GO" id="GO:0015159">
    <property type="term" value="F:polysaccharide transmembrane transporter activity"/>
    <property type="evidence" value="ECO:0007669"/>
    <property type="project" value="InterPro"/>
</dbReference>
<organism evidence="3 4">
    <name type="scientific">Candidatus Burkholderia verschuerenii</name>
    <dbReference type="NCBI Taxonomy" id="242163"/>
    <lineage>
        <taxon>Bacteria</taxon>
        <taxon>Pseudomonadati</taxon>
        <taxon>Pseudomonadota</taxon>
        <taxon>Betaproteobacteria</taxon>
        <taxon>Burkholderiales</taxon>
        <taxon>Burkholderiaceae</taxon>
        <taxon>Burkholderia</taxon>
    </lineage>
</organism>
<dbReference type="PANTHER" id="PTHR33619:SF3">
    <property type="entry name" value="POLYSACCHARIDE EXPORT PROTEIN GFCE-RELATED"/>
    <property type="match status" value="1"/>
</dbReference>
<dbReference type="PANTHER" id="PTHR33619">
    <property type="entry name" value="POLYSACCHARIDE EXPORT PROTEIN GFCE-RELATED"/>
    <property type="match status" value="1"/>
</dbReference>
<dbReference type="Pfam" id="PF02563">
    <property type="entry name" value="Poly_export"/>
    <property type="match status" value="1"/>
</dbReference>
<dbReference type="InterPro" id="IPR003715">
    <property type="entry name" value="Poly_export_N"/>
</dbReference>
<reference evidence="4" key="1">
    <citation type="submission" date="2015-06" db="EMBL/GenBank/DDBJ databases">
        <title>Comparative genomics of Burkholderia leaf nodule symbionts.</title>
        <authorList>
            <person name="Carlier A."/>
            <person name="Eberl L."/>
            <person name="Pinto-Carbo M."/>
        </authorList>
    </citation>
    <scope>NUCLEOTIDE SEQUENCE [LARGE SCALE GENOMIC DNA]</scope>
    <source>
        <strain evidence="4">UZHbot4</strain>
    </source>
</reference>
<dbReference type="Proteomes" id="UP000036959">
    <property type="component" value="Unassembled WGS sequence"/>
</dbReference>
<protein>
    <submittedName>
        <fullName evidence="3">Capsule polysaccharide export protein</fullName>
    </submittedName>
</protein>
<dbReference type="InterPro" id="IPR049712">
    <property type="entry name" value="Poly_export"/>
</dbReference>
<dbReference type="AlphaFoldDB" id="A0A0L0M4C0"/>
<evidence type="ECO:0000256" key="1">
    <source>
        <dbReference type="ARBA" id="ARBA00022729"/>
    </source>
</evidence>
<feature type="domain" description="Polysaccharide export protein N-terminal" evidence="2">
    <location>
        <begin position="33"/>
        <end position="112"/>
    </location>
</feature>
<evidence type="ECO:0000313" key="4">
    <source>
        <dbReference type="Proteomes" id="UP000036959"/>
    </source>
</evidence>